<dbReference type="EMBL" id="JAVIJP010000016">
    <property type="protein sequence ID" value="KAL3642547.1"/>
    <property type="molecule type" value="Genomic_DNA"/>
</dbReference>
<evidence type="ECO:0000256" key="3">
    <source>
        <dbReference type="ARBA" id="ARBA00022517"/>
    </source>
</evidence>
<keyword evidence="5" id="KW-0539">Nucleus</keyword>
<comment type="caution">
    <text evidence="7">The sequence shown here is derived from an EMBL/GenBank/DDBJ whole genome shotgun (WGS) entry which is preliminary data.</text>
</comment>
<dbReference type="GO" id="GO:0005730">
    <property type="term" value="C:nucleolus"/>
    <property type="evidence" value="ECO:0007669"/>
    <property type="project" value="UniProtKB-SubCell"/>
</dbReference>
<feature type="region of interest" description="Disordered" evidence="6">
    <location>
        <begin position="136"/>
        <end position="286"/>
    </location>
</feature>
<name>A0ABD3DLL2_9LAMI</name>
<protein>
    <submittedName>
        <fullName evidence="7">rRNA-processing protein and EBNA1-binding protein ebp2</fullName>
    </submittedName>
</protein>
<comment type="similarity">
    <text evidence="2">Belongs to the EBP2 family.</text>
</comment>
<evidence type="ECO:0000256" key="1">
    <source>
        <dbReference type="ARBA" id="ARBA00004604"/>
    </source>
</evidence>
<evidence type="ECO:0000256" key="6">
    <source>
        <dbReference type="SAM" id="MobiDB-lite"/>
    </source>
</evidence>
<comment type="subcellular location">
    <subcellularLocation>
        <location evidence="1">Nucleus</location>
        <location evidence="1">Nucleolus</location>
    </subcellularLocation>
</comment>
<evidence type="ECO:0000313" key="8">
    <source>
        <dbReference type="Proteomes" id="UP001632038"/>
    </source>
</evidence>
<feature type="compositionally biased region" description="Basic and acidic residues" evidence="6">
    <location>
        <begin position="161"/>
        <end position="177"/>
    </location>
</feature>
<gene>
    <name evidence="7" type="primary">EBP2_1</name>
    <name evidence="7" type="ORF">CASFOL_013362</name>
</gene>
<evidence type="ECO:0000256" key="5">
    <source>
        <dbReference type="ARBA" id="ARBA00023242"/>
    </source>
</evidence>
<feature type="compositionally biased region" description="Basic and acidic residues" evidence="6">
    <location>
        <begin position="136"/>
        <end position="155"/>
    </location>
</feature>
<evidence type="ECO:0000313" key="7">
    <source>
        <dbReference type="EMBL" id="KAL3642547.1"/>
    </source>
</evidence>
<feature type="compositionally biased region" description="Basic and acidic residues" evidence="6">
    <location>
        <begin position="239"/>
        <end position="249"/>
    </location>
</feature>
<dbReference type="GO" id="GO:0042254">
    <property type="term" value="P:ribosome biogenesis"/>
    <property type="evidence" value="ECO:0007669"/>
    <property type="project" value="UniProtKB-KW"/>
</dbReference>
<feature type="compositionally biased region" description="Acidic residues" evidence="6">
    <location>
        <begin position="7"/>
        <end position="26"/>
    </location>
</feature>
<dbReference type="InterPro" id="IPR008610">
    <property type="entry name" value="Ebp2"/>
</dbReference>
<feature type="compositionally biased region" description="Gly residues" evidence="6">
    <location>
        <begin position="216"/>
        <end position="230"/>
    </location>
</feature>
<reference evidence="8" key="1">
    <citation type="journal article" date="2024" name="IScience">
        <title>Strigolactones Initiate the Formation of Haustorium-like Structures in Castilleja.</title>
        <authorList>
            <person name="Buerger M."/>
            <person name="Peterson D."/>
            <person name="Chory J."/>
        </authorList>
    </citation>
    <scope>NUCLEOTIDE SEQUENCE [LARGE SCALE GENOMIC DNA]</scope>
</reference>
<evidence type="ECO:0000256" key="4">
    <source>
        <dbReference type="ARBA" id="ARBA00023054"/>
    </source>
</evidence>
<dbReference type="Pfam" id="PF05890">
    <property type="entry name" value="Ebp2"/>
    <property type="match status" value="1"/>
</dbReference>
<evidence type="ECO:0000256" key="2">
    <source>
        <dbReference type="ARBA" id="ARBA00007336"/>
    </source>
</evidence>
<keyword evidence="4" id="KW-0175">Coiled coil</keyword>
<dbReference type="PANTHER" id="PTHR13028">
    <property type="entry name" value="RRNA PROCESSING PROTEIN EBNA1-BINDING PROTEIN-RELATED"/>
    <property type="match status" value="1"/>
</dbReference>
<sequence>MQNNVGMEDDDPVVSSETDSDSEQDDDVKLTEPSKIAVNNKPALLDKLTDISWPENTDWIHKLTVDIDHEQKIDVNDDLNRELAFFTQALDGARHALGKFQSMGLPFLRPSDYYAEMVKSDTHMEKVKGRLLAEKKRTEEADERRKSRENKKLAKEIQAQKQKERTKQKKDDIESVKNWRKQRKQSGYAPGEDGDFSKAFEDGKSFERPGKKRPGVGPGDRSGGKGGQGKGGKKGFGGKRKERDVKDSKFGFGGRKGLKKQNTAETTNDFSGFGKSKFGKNKKQKV</sequence>
<accession>A0ABD3DLL2</accession>
<dbReference type="Proteomes" id="UP001632038">
    <property type="component" value="Unassembled WGS sequence"/>
</dbReference>
<keyword evidence="8" id="KW-1185">Reference proteome</keyword>
<organism evidence="7 8">
    <name type="scientific">Castilleja foliolosa</name>
    <dbReference type="NCBI Taxonomy" id="1961234"/>
    <lineage>
        <taxon>Eukaryota</taxon>
        <taxon>Viridiplantae</taxon>
        <taxon>Streptophyta</taxon>
        <taxon>Embryophyta</taxon>
        <taxon>Tracheophyta</taxon>
        <taxon>Spermatophyta</taxon>
        <taxon>Magnoliopsida</taxon>
        <taxon>eudicotyledons</taxon>
        <taxon>Gunneridae</taxon>
        <taxon>Pentapetalae</taxon>
        <taxon>asterids</taxon>
        <taxon>lamiids</taxon>
        <taxon>Lamiales</taxon>
        <taxon>Orobanchaceae</taxon>
        <taxon>Pedicularideae</taxon>
        <taxon>Castillejinae</taxon>
        <taxon>Castilleja</taxon>
    </lineage>
</organism>
<dbReference type="AlphaFoldDB" id="A0ABD3DLL2"/>
<dbReference type="PANTHER" id="PTHR13028:SF0">
    <property type="entry name" value="RRNA-PROCESSING PROTEIN EBP2-RELATED"/>
    <property type="match status" value="1"/>
</dbReference>
<feature type="compositionally biased region" description="Basic residues" evidence="6">
    <location>
        <begin position="277"/>
        <end position="286"/>
    </location>
</feature>
<feature type="compositionally biased region" description="Basic and acidic residues" evidence="6">
    <location>
        <begin position="195"/>
        <end position="209"/>
    </location>
</feature>
<feature type="region of interest" description="Disordered" evidence="6">
    <location>
        <begin position="1"/>
        <end position="34"/>
    </location>
</feature>
<keyword evidence="3" id="KW-0690">Ribosome biogenesis</keyword>
<proteinExistence type="inferred from homology"/>